<evidence type="ECO:0000313" key="2">
    <source>
        <dbReference type="EMBL" id="KYC51916.1"/>
    </source>
</evidence>
<feature type="domain" description="4Fe-4S ferredoxin-type" evidence="1">
    <location>
        <begin position="33"/>
        <end position="61"/>
    </location>
</feature>
<dbReference type="Gene3D" id="3.30.70.20">
    <property type="match status" value="2"/>
</dbReference>
<dbReference type="InterPro" id="IPR017900">
    <property type="entry name" value="4Fe4S_Fe_S_CS"/>
</dbReference>
<sequence>MRRIVRVDEEKCNGCGVCSVICPLKIVSLKSGKAVIDEKLCDGLGGCVRKCPQEAMRLVEVD</sequence>
<dbReference type="PROSITE" id="PS51379">
    <property type="entry name" value="4FE4S_FER_2"/>
    <property type="match status" value="2"/>
</dbReference>
<dbReference type="SUPFAM" id="SSF54862">
    <property type="entry name" value="4Fe-4S ferredoxins"/>
    <property type="match status" value="1"/>
</dbReference>
<dbReference type="AlphaFoldDB" id="A0A150J3W7"/>
<feature type="domain" description="4Fe-4S ferredoxin-type" evidence="1">
    <location>
        <begin position="3"/>
        <end position="32"/>
    </location>
</feature>
<dbReference type="Pfam" id="PF13237">
    <property type="entry name" value="Fer4_10"/>
    <property type="match status" value="1"/>
</dbReference>
<reference evidence="2 3" key="1">
    <citation type="journal article" date="2016" name="ISME J.">
        <title>Chasing the elusive Euryarchaeota class WSA2: genomes reveal a uniquely fastidious methyl-reducing methanogen.</title>
        <authorList>
            <person name="Nobu M.K."/>
            <person name="Narihiro T."/>
            <person name="Kuroda K."/>
            <person name="Mei R."/>
            <person name="Liu W.T."/>
        </authorList>
    </citation>
    <scope>NUCLEOTIDE SEQUENCE [LARGE SCALE GENOMIC DNA]</scope>
    <source>
        <strain evidence="2">U1lsi0528_Bin055</strain>
    </source>
</reference>
<proteinExistence type="predicted"/>
<evidence type="ECO:0000259" key="1">
    <source>
        <dbReference type="PROSITE" id="PS51379"/>
    </source>
</evidence>
<comment type="caution">
    <text evidence="2">The sequence shown here is derived from an EMBL/GenBank/DDBJ whole genome shotgun (WGS) entry which is preliminary data.</text>
</comment>
<dbReference type="PROSITE" id="PS00198">
    <property type="entry name" value="4FE4S_FER_1"/>
    <property type="match status" value="1"/>
</dbReference>
<dbReference type="Proteomes" id="UP000075398">
    <property type="component" value="Unassembled WGS sequence"/>
</dbReference>
<organism evidence="2 3">
    <name type="scientific">Candidatus Methanofastidiosum methylothiophilum</name>
    <dbReference type="NCBI Taxonomy" id="1705564"/>
    <lineage>
        <taxon>Archaea</taxon>
        <taxon>Methanobacteriati</taxon>
        <taxon>Methanobacteriota</taxon>
        <taxon>Stenosarchaea group</taxon>
        <taxon>Candidatus Methanofastidiosia</taxon>
        <taxon>Candidatus Methanofastidiosales</taxon>
        <taxon>Candidatus Methanofastidiosaceae</taxon>
        <taxon>Candidatus Methanofastidiosum</taxon>
    </lineage>
</organism>
<evidence type="ECO:0000313" key="3">
    <source>
        <dbReference type="Proteomes" id="UP000075398"/>
    </source>
</evidence>
<name>A0A150J3W7_9EURY</name>
<accession>A0A150J3W7</accession>
<dbReference type="InterPro" id="IPR017896">
    <property type="entry name" value="4Fe4S_Fe-S-bd"/>
</dbReference>
<dbReference type="EMBL" id="LNGC01000041">
    <property type="protein sequence ID" value="KYC51916.1"/>
    <property type="molecule type" value="Genomic_DNA"/>
</dbReference>
<protein>
    <submittedName>
        <fullName evidence="2">Hydrogenase MvhADGHdrABC CoB-CoM heterodisulfide reductase subunit A</fullName>
    </submittedName>
</protein>
<dbReference type="GO" id="GO:0016491">
    <property type="term" value="F:oxidoreductase activity"/>
    <property type="evidence" value="ECO:0007669"/>
    <property type="project" value="UniProtKB-ARBA"/>
</dbReference>
<gene>
    <name evidence="2" type="ORF">AMQ22_01097</name>
</gene>